<evidence type="ECO:0000259" key="4">
    <source>
        <dbReference type="PROSITE" id="PS50893"/>
    </source>
</evidence>
<proteinExistence type="inferred from homology"/>
<evidence type="ECO:0000256" key="2">
    <source>
        <dbReference type="ARBA" id="ARBA00022741"/>
    </source>
</evidence>
<dbReference type="GO" id="GO:0005524">
    <property type="term" value="F:ATP binding"/>
    <property type="evidence" value="ECO:0007669"/>
    <property type="project" value="UniProtKB-KW"/>
</dbReference>
<keyword evidence="6" id="KW-1185">Reference proteome</keyword>
<dbReference type="EMBL" id="JBHSTQ010000003">
    <property type="protein sequence ID" value="MFC6385929.1"/>
    <property type="molecule type" value="Genomic_DNA"/>
</dbReference>
<dbReference type="InterPro" id="IPR003593">
    <property type="entry name" value="AAA+_ATPase"/>
</dbReference>
<dbReference type="PROSITE" id="PS50893">
    <property type="entry name" value="ABC_TRANSPORTER_2"/>
    <property type="match status" value="2"/>
</dbReference>
<feature type="domain" description="ABC transporter" evidence="4">
    <location>
        <begin position="257"/>
        <end position="502"/>
    </location>
</feature>
<evidence type="ECO:0000256" key="1">
    <source>
        <dbReference type="ARBA" id="ARBA00009404"/>
    </source>
</evidence>
<dbReference type="CDD" id="cd03215">
    <property type="entry name" value="ABC_Carb_Monos_II"/>
    <property type="match status" value="1"/>
</dbReference>
<reference evidence="6" key="1">
    <citation type="journal article" date="2019" name="Int. J. Syst. Evol. Microbiol.">
        <title>The Global Catalogue of Microorganisms (GCM) 10K type strain sequencing project: providing services to taxonomists for standard genome sequencing and annotation.</title>
        <authorList>
            <consortium name="The Broad Institute Genomics Platform"/>
            <consortium name="The Broad Institute Genome Sequencing Center for Infectious Disease"/>
            <person name="Wu L."/>
            <person name="Ma J."/>
        </authorList>
    </citation>
    <scope>NUCLEOTIDE SEQUENCE [LARGE SCALE GENOMIC DNA]</scope>
    <source>
        <strain evidence="6">CCUG 42001</strain>
    </source>
</reference>
<sequence>MSEDKILLKLVDIDKSFGGIHALRQINLEVKQGQVHSIVGENGAGKSTMMKIISGVISPSAGSILFENKPVTLKNPKDAFELGIVMVHQEPSVFSELSVIENLFSGNEIKSPLGNINWQKTYEEGTKMLHLVGLDQSYLQLKMGDLSLGTQQLLLIAKGLYYKSKLIILDEPTSILSGAESEKLFSLIEDLKSKRISVLYISHRIPEILQISDKVTVLRDGQITEDLDPSTMTEDKIIAAMSGRTINRNVYVPPTQSEMEEVIRVEHLTKSPYFKDISFSVNSGEVVGMYGLIGAGRSEIARTIFGEMKRDGGTVYFKGDKLKDSYPTKFAIKKGIYYVPEDRGNQGIFKLHSLKYNLTSSFLDSVSNSLGFLNLKKETNMVDEQIKKYSIKVSNQQQLITSLSGGSQQKVIIARWLLNKPDLLILDEPTRGIDMRTKLEIHELIMKIAREGISVLLISSDMPEIIGLSDRILTLNKGKIIGNTKRNDVSEDQILRMALGLTKAENLKI</sequence>
<dbReference type="PANTHER" id="PTHR43790">
    <property type="entry name" value="CARBOHYDRATE TRANSPORT ATP-BINDING PROTEIN MG119-RELATED"/>
    <property type="match status" value="1"/>
</dbReference>
<name>A0ABW1WCM2_9BACL</name>
<accession>A0ABW1WCM2</accession>
<dbReference type="RefSeq" id="WP_253052377.1">
    <property type="nucleotide sequence ID" value="NZ_JAMXWN010000002.1"/>
</dbReference>
<dbReference type="SUPFAM" id="SSF52540">
    <property type="entry name" value="P-loop containing nucleoside triphosphate hydrolases"/>
    <property type="match status" value="2"/>
</dbReference>
<dbReference type="Proteomes" id="UP001596267">
    <property type="component" value="Unassembled WGS sequence"/>
</dbReference>
<feature type="domain" description="ABC transporter" evidence="4">
    <location>
        <begin position="8"/>
        <end position="245"/>
    </location>
</feature>
<gene>
    <name evidence="5" type="ORF">ACFP7A_04875</name>
</gene>
<dbReference type="CDD" id="cd03216">
    <property type="entry name" value="ABC_Carb_Monos_I"/>
    <property type="match status" value="1"/>
</dbReference>
<dbReference type="Pfam" id="PF00005">
    <property type="entry name" value="ABC_tran"/>
    <property type="match status" value="2"/>
</dbReference>
<dbReference type="PANTHER" id="PTHR43790:SF2">
    <property type="entry name" value="AUTOINDUCER 2 IMPORT ATP-BINDING PROTEIN LSRA"/>
    <property type="match status" value="1"/>
</dbReference>
<dbReference type="InterPro" id="IPR003439">
    <property type="entry name" value="ABC_transporter-like_ATP-bd"/>
</dbReference>
<comment type="caution">
    <text evidence="5">The sequence shown here is derived from an EMBL/GenBank/DDBJ whole genome shotgun (WGS) entry which is preliminary data.</text>
</comment>
<evidence type="ECO:0000256" key="3">
    <source>
        <dbReference type="ARBA" id="ARBA00022840"/>
    </source>
</evidence>
<protein>
    <submittedName>
        <fullName evidence="5">Sugar ABC transporter ATP-binding protein</fullName>
    </submittedName>
</protein>
<keyword evidence="3 5" id="KW-0067">ATP-binding</keyword>
<organism evidence="5 6">
    <name type="scientific">Sporolactobacillus kofuensis</name>
    <dbReference type="NCBI Taxonomy" id="269672"/>
    <lineage>
        <taxon>Bacteria</taxon>
        <taxon>Bacillati</taxon>
        <taxon>Bacillota</taxon>
        <taxon>Bacilli</taxon>
        <taxon>Bacillales</taxon>
        <taxon>Sporolactobacillaceae</taxon>
        <taxon>Sporolactobacillus</taxon>
    </lineage>
</organism>
<dbReference type="InterPro" id="IPR027417">
    <property type="entry name" value="P-loop_NTPase"/>
</dbReference>
<evidence type="ECO:0000313" key="5">
    <source>
        <dbReference type="EMBL" id="MFC6385929.1"/>
    </source>
</evidence>
<evidence type="ECO:0000313" key="6">
    <source>
        <dbReference type="Proteomes" id="UP001596267"/>
    </source>
</evidence>
<dbReference type="InterPro" id="IPR050107">
    <property type="entry name" value="ABC_carbohydrate_import_ATPase"/>
</dbReference>
<dbReference type="SMART" id="SM00382">
    <property type="entry name" value="AAA"/>
    <property type="match status" value="2"/>
</dbReference>
<comment type="similarity">
    <text evidence="1">Belongs to the ABC transporter superfamily. AI-2 autoinducer porter (TC 3.A.1.2.8) family.</text>
</comment>
<dbReference type="Gene3D" id="3.40.50.300">
    <property type="entry name" value="P-loop containing nucleotide triphosphate hydrolases"/>
    <property type="match status" value="2"/>
</dbReference>
<keyword evidence="2" id="KW-0547">Nucleotide-binding</keyword>